<dbReference type="InterPro" id="IPR050638">
    <property type="entry name" value="AA-Vitamin_Transporters"/>
</dbReference>
<evidence type="ECO:0000256" key="4">
    <source>
        <dbReference type="ARBA" id="ARBA00022989"/>
    </source>
</evidence>
<feature type="transmembrane region" description="Helical" evidence="6">
    <location>
        <begin position="240"/>
        <end position="258"/>
    </location>
</feature>
<evidence type="ECO:0000313" key="9">
    <source>
        <dbReference type="Proteomes" id="UP001519271"/>
    </source>
</evidence>
<feature type="transmembrane region" description="Helical" evidence="6">
    <location>
        <begin position="120"/>
        <end position="138"/>
    </location>
</feature>
<dbReference type="InterPro" id="IPR000620">
    <property type="entry name" value="EamA_dom"/>
</dbReference>
<dbReference type="Proteomes" id="UP001519271">
    <property type="component" value="Unassembled WGS sequence"/>
</dbReference>
<feature type="domain" description="EamA" evidence="7">
    <location>
        <begin position="150"/>
        <end position="282"/>
    </location>
</feature>
<dbReference type="SUPFAM" id="SSF103481">
    <property type="entry name" value="Multidrug resistance efflux transporter EmrE"/>
    <property type="match status" value="2"/>
</dbReference>
<feature type="transmembrane region" description="Helical" evidence="6">
    <location>
        <begin position="7"/>
        <end position="28"/>
    </location>
</feature>
<organism evidence="8 9">
    <name type="scientific">Youngiibacter multivorans</name>
    <dbReference type="NCBI Taxonomy" id="937251"/>
    <lineage>
        <taxon>Bacteria</taxon>
        <taxon>Bacillati</taxon>
        <taxon>Bacillota</taxon>
        <taxon>Clostridia</taxon>
        <taxon>Eubacteriales</taxon>
        <taxon>Clostridiaceae</taxon>
        <taxon>Youngiibacter</taxon>
    </lineage>
</organism>
<protein>
    <submittedName>
        <fullName evidence="8">Drug/metabolite transporter (DMT)-like permease</fullName>
    </submittedName>
</protein>
<feature type="transmembrane region" description="Helical" evidence="6">
    <location>
        <begin position="210"/>
        <end position="228"/>
    </location>
</feature>
<comment type="similarity">
    <text evidence="2">Belongs to the EamA transporter family.</text>
</comment>
<dbReference type="RefSeq" id="WP_209459157.1">
    <property type="nucleotide sequence ID" value="NZ_JAGGKC010000009.1"/>
</dbReference>
<keyword evidence="3 6" id="KW-0812">Transmembrane</keyword>
<gene>
    <name evidence="8" type="ORF">J2Z34_001419</name>
</gene>
<feature type="transmembrane region" description="Helical" evidence="6">
    <location>
        <begin position="34"/>
        <end position="53"/>
    </location>
</feature>
<dbReference type="PANTHER" id="PTHR32322:SF2">
    <property type="entry name" value="EAMA DOMAIN-CONTAINING PROTEIN"/>
    <property type="match status" value="1"/>
</dbReference>
<proteinExistence type="inferred from homology"/>
<evidence type="ECO:0000256" key="6">
    <source>
        <dbReference type="SAM" id="Phobius"/>
    </source>
</evidence>
<feature type="transmembrane region" description="Helical" evidence="6">
    <location>
        <begin position="264"/>
        <end position="281"/>
    </location>
</feature>
<dbReference type="PANTHER" id="PTHR32322">
    <property type="entry name" value="INNER MEMBRANE TRANSPORTER"/>
    <property type="match status" value="1"/>
</dbReference>
<evidence type="ECO:0000256" key="1">
    <source>
        <dbReference type="ARBA" id="ARBA00004141"/>
    </source>
</evidence>
<feature type="transmembrane region" description="Helical" evidence="6">
    <location>
        <begin position="150"/>
        <end position="169"/>
    </location>
</feature>
<keyword evidence="9" id="KW-1185">Reference proteome</keyword>
<accession>A0ABS4G325</accession>
<evidence type="ECO:0000256" key="5">
    <source>
        <dbReference type="ARBA" id="ARBA00023136"/>
    </source>
</evidence>
<comment type="subcellular location">
    <subcellularLocation>
        <location evidence="1">Membrane</location>
        <topology evidence="1">Multi-pass membrane protein</topology>
    </subcellularLocation>
</comment>
<keyword evidence="5 6" id="KW-0472">Membrane</keyword>
<feature type="transmembrane region" description="Helical" evidence="6">
    <location>
        <begin position="65"/>
        <end position="86"/>
    </location>
</feature>
<dbReference type="InterPro" id="IPR037185">
    <property type="entry name" value="EmrE-like"/>
</dbReference>
<evidence type="ECO:0000256" key="2">
    <source>
        <dbReference type="ARBA" id="ARBA00007362"/>
    </source>
</evidence>
<feature type="transmembrane region" description="Helical" evidence="6">
    <location>
        <begin position="92"/>
        <end position="113"/>
    </location>
</feature>
<dbReference type="Gene3D" id="1.10.3730.20">
    <property type="match status" value="1"/>
</dbReference>
<reference evidence="8 9" key="1">
    <citation type="submission" date="2021-03" db="EMBL/GenBank/DDBJ databases">
        <title>Genomic Encyclopedia of Type Strains, Phase IV (KMG-IV): sequencing the most valuable type-strain genomes for metagenomic binning, comparative biology and taxonomic classification.</title>
        <authorList>
            <person name="Goeker M."/>
        </authorList>
    </citation>
    <scope>NUCLEOTIDE SEQUENCE [LARGE SCALE GENOMIC DNA]</scope>
    <source>
        <strain evidence="8 9">DSM 6139</strain>
    </source>
</reference>
<dbReference type="EMBL" id="JAGGKC010000009">
    <property type="protein sequence ID" value="MBP1918939.1"/>
    <property type="molecule type" value="Genomic_DNA"/>
</dbReference>
<evidence type="ECO:0000256" key="3">
    <source>
        <dbReference type="ARBA" id="ARBA00022692"/>
    </source>
</evidence>
<comment type="caution">
    <text evidence="8">The sequence shown here is derived from an EMBL/GenBank/DDBJ whole genome shotgun (WGS) entry which is preliminary data.</text>
</comment>
<name>A0ABS4G325_9CLOT</name>
<evidence type="ECO:0000313" key="8">
    <source>
        <dbReference type="EMBL" id="MBP1918939.1"/>
    </source>
</evidence>
<feature type="domain" description="EamA" evidence="7">
    <location>
        <begin position="9"/>
        <end position="136"/>
    </location>
</feature>
<sequence length="285" mass="30748">MKKVLPHAAAIVLMVIWGLSYLSIRFVVNEIDPVLSALYRFAISTAVMAVFALGKGKKVLKEDRLRFILGGLFGVATYFTFQNIGVKLTTTANVAIIVSTIPVITLLVNSVVLKIRLDRWKVAGVTMSVAGIALIVLAKENFSLFSSGTLGDLLVLGAALSWVAYTLLMSNLKGSYSPMEASFHTNAWGTLFLSPIILKTGLQPLSPTGIFHLLYLSIVCTFVGYNLYLYCLKALGSVKATAYINLEPAISVVVSIFILKEAVFPLQIAGAAVIIIGVFLVNRKG</sequence>
<dbReference type="Pfam" id="PF00892">
    <property type="entry name" value="EamA"/>
    <property type="match status" value="2"/>
</dbReference>
<evidence type="ECO:0000259" key="7">
    <source>
        <dbReference type="Pfam" id="PF00892"/>
    </source>
</evidence>
<keyword evidence="4 6" id="KW-1133">Transmembrane helix</keyword>
<feature type="transmembrane region" description="Helical" evidence="6">
    <location>
        <begin position="181"/>
        <end position="198"/>
    </location>
</feature>